<dbReference type="AlphaFoldDB" id="A0AB73A7M0"/>
<name>A0AB73A7M0_ENTFC</name>
<proteinExistence type="predicted"/>
<dbReference type="EMBL" id="ATIT01000115">
    <property type="protein sequence ID" value="EPI10307.1"/>
    <property type="molecule type" value="Genomic_DNA"/>
</dbReference>
<accession>A0AB73A7M0</accession>
<evidence type="ECO:0008006" key="3">
    <source>
        <dbReference type="Google" id="ProtNLM"/>
    </source>
</evidence>
<reference evidence="1 2" key="1">
    <citation type="submission" date="2013-06" db="EMBL/GenBank/DDBJ databases">
        <authorList>
            <person name="Weinstock G."/>
            <person name="Sodergren E."/>
            <person name="Lobos E.A."/>
            <person name="Fulton L."/>
            <person name="Fulton R."/>
            <person name="Courtney L."/>
            <person name="Fronick C."/>
            <person name="O'Laughlin M."/>
            <person name="Godfrey J."/>
            <person name="Wilson R.M."/>
            <person name="Miner T."/>
            <person name="Farmer C."/>
            <person name="Delehaunty K."/>
            <person name="Cordes M."/>
            <person name="Minx P."/>
            <person name="Tomlinson C."/>
            <person name="Chen J."/>
            <person name="Wollam A."/>
            <person name="Pepin K.H."/>
            <person name="Bhonagiri V."/>
            <person name="Zhang X."/>
            <person name="Warren W."/>
            <person name="Mitreva M."/>
            <person name="Mardis E.R."/>
            <person name="Wilson R.K."/>
        </authorList>
    </citation>
    <scope>NUCLEOTIDE SEQUENCE [LARGE SCALE GENOMIC DNA]</scope>
    <source>
        <strain evidence="1 2">SD2A-2</strain>
    </source>
</reference>
<protein>
    <recommendedName>
        <fullName evidence="3">ATP synthase F0 subunit 8</fullName>
    </recommendedName>
</protein>
<evidence type="ECO:0000313" key="1">
    <source>
        <dbReference type="EMBL" id="EPI10307.1"/>
    </source>
</evidence>
<gene>
    <name evidence="1" type="ORF">D356_02225</name>
</gene>
<comment type="caution">
    <text evidence="1">The sequence shown here is derived from an EMBL/GenBank/DDBJ whole genome shotgun (WGS) entry which is preliminary data.</text>
</comment>
<sequence>MLFYCTLFLVFFANILLKTLYFKFFSQSSLTFFAKLKKFG</sequence>
<evidence type="ECO:0000313" key="2">
    <source>
        <dbReference type="Proteomes" id="UP000014622"/>
    </source>
</evidence>
<dbReference type="Proteomes" id="UP000014622">
    <property type="component" value="Unassembled WGS sequence"/>
</dbReference>
<organism evidence="1 2">
    <name type="scientific">Enterococcus faecium SD2A-2</name>
    <dbReference type="NCBI Taxonomy" id="1244154"/>
    <lineage>
        <taxon>Bacteria</taxon>
        <taxon>Bacillati</taxon>
        <taxon>Bacillota</taxon>
        <taxon>Bacilli</taxon>
        <taxon>Lactobacillales</taxon>
        <taxon>Enterococcaceae</taxon>
        <taxon>Enterococcus</taxon>
    </lineage>
</organism>